<name>A0A1I7XAF0_HETBA</name>
<reference evidence="2" key="1">
    <citation type="submission" date="2016-11" db="UniProtKB">
        <authorList>
            <consortium name="WormBaseParasite"/>
        </authorList>
    </citation>
    <scope>IDENTIFICATION</scope>
</reference>
<sequence length="317" mass="35704">MDETIGKKLQLPKIGRTSAYIRNLNGLVSKEINKLNHPKHLNHIPYAQAPLHRISTVENKTAGFMEQNWEGTKALSNEKEYILLPNLPHVIAPENSTLSQLKIPASPQDINPLHDLLGEELVHFLDPNYVTKDDDTDIDYDNDGNISNENPLLKSELALPFLQPITSSVPSQFTVLHHQSVATYQYYHLHARLKEAVYLRVACVPGTSQTKFLRILDLLGKTIIFDVLEWKLGTRLIGCCSEFGQPLNCPFSTPLEASSVIWQIAKFECAAKTDKIIFICENYGSEHGFCAVDSVRLHRSADIFFLEPCQKNLLSTI</sequence>
<dbReference type="AlphaFoldDB" id="A0A1I7XAF0"/>
<proteinExistence type="predicted"/>
<evidence type="ECO:0000313" key="2">
    <source>
        <dbReference type="WBParaSite" id="Hba_14339"/>
    </source>
</evidence>
<dbReference type="WBParaSite" id="Hba_14339">
    <property type="protein sequence ID" value="Hba_14339"/>
    <property type="gene ID" value="Hba_14339"/>
</dbReference>
<accession>A0A1I7XAF0</accession>
<protein>
    <submittedName>
        <fullName evidence="2">Tudor domain-containing protein</fullName>
    </submittedName>
</protein>
<keyword evidence="1" id="KW-1185">Reference proteome</keyword>
<organism evidence="1 2">
    <name type="scientific">Heterorhabditis bacteriophora</name>
    <name type="common">Entomopathogenic nematode worm</name>
    <dbReference type="NCBI Taxonomy" id="37862"/>
    <lineage>
        <taxon>Eukaryota</taxon>
        <taxon>Metazoa</taxon>
        <taxon>Ecdysozoa</taxon>
        <taxon>Nematoda</taxon>
        <taxon>Chromadorea</taxon>
        <taxon>Rhabditida</taxon>
        <taxon>Rhabditina</taxon>
        <taxon>Rhabditomorpha</taxon>
        <taxon>Strongyloidea</taxon>
        <taxon>Heterorhabditidae</taxon>
        <taxon>Heterorhabditis</taxon>
    </lineage>
</organism>
<evidence type="ECO:0000313" key="1">
    <source>
        <dbReference type="Proteomes" id="UP000095283"/>
    </source>
</evidence>
<dbReference type="Proteomes" id="UP000095283">
    <property type="component" value="Unplaced"/>
</dbReference>